<dbReference type="PROSITE" id="PS00183">
    <property type="entry name" value="UBC_1"/>
    <property type="match status" value="1"/>
</dbReference>
<dbReference type="GO" id="GO:0061631">
    <property type="term" value="F:ubiquitin conjugating enzyme activity"/>
    <property type="evidence" value="ECO:0007669"/>
    <property type="project" value="UniProtKB-EC"/>
</dbReference>
<dbReference type="CDD" id="cd23791">
    <property type="entry name" value="UBCc_UBE2C"/>
    <property type="match status" value="1"/>
</dbReference>
<dbReference type="SMART" id="SM00212">
    <property type="entry name" value="UBCc"/>
    <property type="match status" value="1"/>
</dbReference>
<sequence length="184" mass="20449">MEVRQNPTADNSSVPGRRQSPKQAKPSPVPVDSTSVTQRLQKELMALMMSGGDLGVSAFPEGESIFAWIGTIEGAKGTVYEGLSYKLSLRFPLEYPFKPPQVKFETLCFHPNVDQFGNICLDILQDKWSSAYDCRTILLSIQSLLGEPNLESPLNSCAAALWNNKEDYGKMVHRQSFAGELFEE</sequence>
<dbReference type="EC" id="2.3.2.23" evidence="1"/>
<protein>
    <recommendedName>
        <fullName evidence="1">E2 ubiquitin-conjugating enzyme</fullName>
        <ecNumber evidence="1">2.3.2.23</ecNumber>
    </recommendedName>
</protein>
<evidence type="ECO:0000256" key="5">
    <source>
        <dbReference type="ARBA" id="ARBA00022840"/>
    </source>
</evidence>
<dbReference type="GO" id="GO:0005524">
    <property type="term" value="F:ATP binding"/>
    <property type="evidence" value="ECO:0007669"/>
    <property type="project" value="UniProtKB-UniRule"/>
</dbReference>
<dbReference type="RefSeq" id="XP_030548856.1">
    <property type="nucleotide sequence ID" value="XM_030692996.2"/>
</dbReference>
<dbReference type="PANTHER" id="PTHR24067">
    <property type="entry name" value="UBIQUITIN-CONJUGATING ENZYME E2"/>
    <property type="match status" value="1"/>
</dbReference>
<evidence type="ECO:0000256" key="3">
    <source>
        <dbReference type="ARBA" id="ARBA00022741"/>
    </source>
</evidence>
<name>A0A8B8QNU7_9MYRT</name>
<feature type="active site" description="Glycyl thioester intermediate" evidence="6">
    <location>
        <position position="120"/>
    </location>
</feature>
<dbReference type="PROSITE" id="PS50127">
    <property type="entry name" value="UBC_2"/>
    <property type="match status" value="1"/>
</dbReference>
<evidence type="ECO:0000256" key="6">
    <source>
        <dbReference type="PROSITE-ProRule" id="PRU10133"/>
    </source>
</evidence>
<feature type="compositionally biased region" description="Polar residues" evidence="8">
    <location>
        <begin position="1"/>
        <end position="14"/>
    </location>
</feature>
<dbReference type="GeneID" id="115754076"/>
<dbReference type="FunFam" id="3.10.110.10:FF:000047">
    <property type="entry name" value="ubiquitin-conjugating enzyme E2 20"/>
    <property type="match status" value="1"/>
</dbReference>
<evidence type="ECO:0000256" key="7">
    <source>
        <dbReference type="RuleBase" id="RU362109"/>
    </source>
</evidence>
<feature type="region of interest" description="Disordered" evidence="8">
    <location>
        <begin position="1"/>
        <end position="34"/>
    </location>
</feature>
<gene>
    <name evidence="11" type="primary">LOC115754076</name>
</gene>
<dbReference type="Pfam" id="PF00179">
    <property type="entry name" value="UQ_con"/>
    <property type="match status" value="1"/>
</dbReference>
<keyword evidence="3 7" id="KW-0547">Nucleotide-binding</keyword>
<evidence type="ECO:0000313" key="11">
    <source>
        <dbReference type="RefSeq" id="XP_030548856.1"/>
    </source>
</evidence>
<dbReference type="InterPro" id="IPR000608">
    <property type="entry name" value="UBC"/>
</dbReference>
<dbReference type="Gene3D" id="3.10.110.10">
    <property type="entry name" value="Ubiquitin Conjugating Enzyme"/>
    <property type="match status" value="1"/>
</dbReference>
<keyword evidence="5 7" id="KW-0067">ATP-binding</keyword>
<accession>A0A8B8QNU7</accession>
<reference evidence="11" key="1">
    <citation type="submission" date="2025-08" db="UniProtKB">
        <authorList>
            <consortium name="RefSeq"/>
        </authorList>
    </citation>
    <scope>IDENTIFICATION</scope>
    <source>
        <tissue evidence="11">Leaf</tissue>
    </source>
</reference>
<evidence type="ECO:0000256" key="8">
    <source>
        <dbReference type="SAM" id="MobiDB-lite"/>
    </source>
</evidence>
<keyword evidence="10" id="KW-1185">Reference proteome</keyword>
<evidence type="ECO:0000259" key="9">
    <source>
        <dbReference type="PROSITE" id="PS50127"/>
    </source>
</evidence>
<evidence type="ECO:0000313" key="10">
    <source>
        <dbReference type="Proteomes" id="UP000827889"/>
    </source>
</evidence>
<keyword evidence="4 7" id="KW-0833">Ubl conjugation pathway</keyword>
<organism evidence="10 11">
    <name type="scientific">Rhodamnia argentea</name>
    <dbReference type="NCBI Taxonomy" id="178133"/>
    <lineage>
        <taxon>Eukaryota</taxon>
        <taxon>Viridiplantae</taxon>
        <taxon>Streptophyta</taxon>
        <taxon>Embryophyta</taxon>
        <taxon>Tracheophyta</taxon>
        <taxon>Spermatophyta</taxon>
        <taxon>Magnoliopsida</taxon>
        <taxon>eudicotyledons</taxon>
        <taxon>Gunneridae</taxon>
        <taxon>Pentapetalae</taxon>
        <taxon>rosids</taxon>
        <taxon>malvids</taxon>
        <taxon>Myrtales</taxon>
        <taxon>Myrtaceae</taxon>
        <taxon>Myrtoideae</taxon>
        <taxon>Myrteae</taxon>
        <taxon>Australasian group</taxon>
        <taxon>Rhodamnia</taxon>
    </lineage>
</organism>
<evidence type="ECO:0000256" key="1">
    <source>
        <dbReference type="ARBA" id="ARBA00012486"/>
    </source>
</evidence>
<dbReference type="SUPFAM" id="SSF54495">
    <property type="entry name" value="UBC-like"/>
    <property type="match status" value="1"/>
</dbReference>
<proteinExistence type="inferred from homology"/>
<dbReference type="OrthoDB" id="10253686at2759"/>
<dbReference type="InterPro" id="IPR050113">
    <property type="entry name" value="Ub_conjugating_enzyme"/>
</dbReference>
<feature type="domain" description="UBC core" evidence="9">
    <location>
        <begin position="35"/>
        <end position="181"/>
    </location>
</feature>
<evidence type="ECO:0000256" key="2">
    <source>
        <dbReference type="ARBA" id="ARBA00022679"/>
    </source>
</evidence>
<comment type="similarity">
    <text evidence="7">Belongs to the ubiquitin-conjugating enzyme family.</text>
</comment>
<dbReference type="AlphaFoldDB" id="A0A8B8QNU7"/>
<dbReference type="Proteomes" id="UP000827889">
    <property type="component" value="Chromosome 8"/>
</dbReference>
<dbReference type="KEGG" id="rarg:115754076"/>
<dbReference type="InterPro" id="IPR023313">
    <property type="entry name" value="UBQ-conjugating_AS"/>
</dbReference>
<keyword evidence="2" id="KW-0808">Transferase</keyword>
<evidence type="ECO:0000256" key="4">
    <source>
        <dbReference type="ARBA" id="ARBA00022786"/>
    </source>
</evidence>
<dbReference type="InterPro" id="IPR016135">
    <property type="entry name" value="UBQ-conjugating_enzyme/RWD"/>
</dbReference>